<evidence type="ECO:0000313" key="2">
    <source>
        <dbReference type="Proteomes" id="UP000295176"/>
    </source>
</evidence>
<dbReference type="AlphaFoldDB" id="A0A4R6SJQ0"/>
<dbReference type="Proteomes" id="UP000295176">
    <property type="component" value="Unassembled WGS sequence"/>
</dbReference>
<organism evidence="1 2">
    <name type="scientific">Halanaerobium saccharolyticum</name>
    <dbReference type="NCBI Taxonomy" id="43595"/>
    <lineage>
        <taxon>Bacteria</taxon>
        <taxon>Bacillati</taxon>
        <taxon>Bacillota</taxon>
        <taxon>Clostridia</taxon>
        <taxon>Halanaerobiales</taxon>
        <taxon>Halanaerobiaceae</taxon>
        <taxon>Halanaerobium</taxon>
    </lineage>
</organism>
<protein>
    <submittedName>
        <fullName evidence="1">Uncharacterized protein</fullName>
    </submittedName>
</protein>
<name>A0A4R6SJQ0_9FIRM</name>
<dbReference type="EMBL" id="SNXX01000002">
    <property type="protein sequence ID" value="TDQ04034.1"/>
    <property type="molecule type" value="Genomic_DNA"/>
</dbReference>
<gene>
    <name evidence="1" type="ORF">C7957_102129</name>
</gene>
<reference evidence="1 2" key="1">
    <citation type="submission" date="2019-03" db="EMBL/GenBank/DDBJ databases">
        <title>Subsurface microbial communities from deep shales in Ohio and West Virginia, USA.</title>
        <authorList>
            <person name="Wrighton K."/>
        </authorList>
    </citation>
    <scope>NUCLEOTIDE SEQUENCE [LARGE SCALE GENOMIC DNA]</scope>
    <source>
        <strain evidence="1 2">MSL 7</strain>
    </source>
</reference>
<evidence type="ECO:0000313" key="1">
    <source>
        <dbReference type="EMBL" id="TDQ04034.1"/>
    </source>
</evidence>
<sequence length="71" mass="8551">MEDDIFAEQLENIKFDPQITIKEDKVLVRLVFFTKWGGFIEAKYQVQKDFPHKIIERETETLIDYNCGYVY</sequence>
<comment type="caution">
    <text evidence="1">The sequence shown here is derived from an EMBL/GenBank/DDBJ whole genome shotgun (WGS) entry which is preliminary data.</text>
</comment>
<proteinExistence type="predicted"/>
<dbReference type="RefSeq" id="WP_133529633.1">
    <property type="nucleotide sequence ID" value="NZ_SNXX01000002.1"/>
</dbReference>
<accession>A0A4R6SJQ0</accession>